<dbReference type="PANTHER" id="PTHR40269">
    <property type="entry name" value="OUTER MEMBRANE PROTEIN-RELATED"/>
    <property type="match status" value="1"/>
</dbReference>
<feature type="compositionally biased region" description="Basic and acidic residues" evidence="1">
    <location>
        <begin position="308"/>
        <end position="346"/>
    </location>
</feature>
<reference evidence="3 4" key="1">
    <citation type="submission" date="2016-01" db="EMBL/GenBank/DDBJ databases">
        <title>Draft genome of the antarctic isolate Shewanella frigidimarina Ag06-30.</title>
        <authorList>
            <person name="Parmeciano Di Noto G."/>
            <person name="Vazquez S."/>
            <person name="Mac Cormack W."/>
            <person name="Iriarte A."/>
            <person name="Quiroga C."/>
        </authorList>
    </citation>
    <scope>NUCLEOTIDE SEQUENCE [LARGE SCALE GENOMIC DNA]</scope>
    <source>
        <strain evidence="3 4">Ag06-30</strain>
    </source>
</reference>
<evidence type="ECO:0000256" key="2">
    <source>
        <dbReference type="SAM" id="SignalP"/>
    </source>
</evidence>
<dbReference type="Pfam" id="PF11737">
    <property type="entry name" value="DUF3300"/>
    <property type="match status" value="1"/>
</dbReference>
<evidence type="ECO:0000256" key="1">
    <source>
        <dbReference type="SAM" id="MobiDB-lite"/>
    </source>
</evidence>
<dbReference type="PANTHER" id="PTHR40269:SF1">
    <property type="entry name" value="OUTER MEMBRANE PROTEIN"/>
    <property type="match status" value="1"/>
</dbReference>
<comment type="caution">
    <text evidence="3">The sequence shown here is derived from an EMBL/GenBank/DDBJ whole genome shotgun (WGS) entry which is preliminary data.</text>
</comment>
<sequence length="511" mass="59615">MTKAIHVPAQALLALALVCMPLTNVQAAQPTNSYTYNAADDVVTDAELAQMLAPIALYPDSLLTHILIASTYPLEIVQAKRWLANQGNRDTNTIMTEVESQDWDPSVKALVAFPNVLERLNDDLAWTQSVGDAFLQDEGRMLDTIQSLRQQADEANNLADLEQVKVSRVERRIIIESVRPEIVYVPYYDSRIVYGNWRWNRYPPVYWHAPAYVHYRPNHSAIYWDSGVRISFNFFFSGFHWHDRRVIAVPVHQNYRYYTPRKISYSHGAQHWQHKPKHRKGVAYHSQVISKRYNGHYEKRNKQVSYSREPKRQHANEPRHYSTKVNEQRKEVSHGNKHDKRSEKSTVRSVGRNEPIEHRSNQLKRDLSQQRQPVAQVKSFERKGEPMKSNYSRQHDVVQTRPKYEAKPVANITSKPRTQELQQAQRNTRVETSRESHVNAMRNPQQQVKQIRRSEPQKQQIRETTRSTPQQASRSMSQQRDNSSSRRASQTRDAGSSRDKPSREKPSRERQ</sequence>
<organism evidence="3">
    <name type="scientific">Shewanella frigidimarina</name>
    <dbReference type="NCBI Taxonomy" id="56812"/>
    <lineage>
        <taxon>Bacteria</taxon>
        <taxon>Pseudomonadati</taxon>
        <taxon>Pseudomonadota</taxon>
        <taxon>Gammaproteobacteria</taxon>
        <taxon>Alteromonadales</taxon>
        <taxon>Shewanellaceae</taxon>
        <taxon>Shewanella</taxon>
    </lineage>
</organism>
<feature type="chain" id="PRO_5007125794" description="DUF3300 domain-containing protein" evidence="2">
    <location>
        <begin position="28"/>
        <end position="511"/>
    </location>
</feature>
<evidence type="ECO:0000313" key="3">
    <source>
        <dbReference type="EMBL" id="KVW99908.1"/>
    </source>
</evidence>
<dbReference type="InterPro" id="IPR021728">
    <property type="entry name" value="DUF3300"/>
</dbReference>
<feature type="compositionally biased region" description="Basic and acidic residues" evidence="1">
    <location>
        <begin position="393"/>
        <end position="406"/>
    </location>
</feature>
<dbReference type="Proteomes" id="UP000055702">
    <property type="component" value="Unassembled WGS sequence"/>
</dbReference>
<protein>
    <recommendedName>
        <fullName evidence="5">DUF3300 domain-containing protein</fullName>
    </recommendedName>
</protein>
<proteinExistence type="predicted"/>
<feature type="compositionally biased region" description="Basic and acidic residues" evidence="1">
    <location>
        <begin position="495"/>
        <end position="511"/>
    </location>
</feature>
<evidence type="ECO:0008006" key="5">
    <source>
        <dbReference type="Google" id="ProtNLM"/>
    </source>
</evidence>
<name>A0A106BWH2_SHEFR</name>
<dbReference type="EMBL" id="LRDC01000079">
    <property type="protein sequence ID" value="KVW99908.1"/>
    <property type="molecule type" value="Genomic_DNA"/>
</dbReference>
<accession>A0A106BWH2</accession>
<feature type="signal peptide" evidence="2">
    <location>
        <begin position="1"/>
        <end position="27"/>
    </location>
</feature>
<feature type="compositionally biased region" description="Basic and acidic residues" evidence="1">
    <location>
        <begin position="354"/>
        <end position="368"/>
    </location>
</feature>
<keyword evidence="2" id="KW-0732">Signal</keyword>
<feature type="compositionally biased region" description="Basic and acidic residues" evidence="1">
    <location>
        <begin position="452"/>
        <end position="465"/>
    </location>
</feature>
<dbReference type="RefSeq" id="WP_059747864.1">
    <property type="nucleotide sequence ID" value="NZ_JBOZPT010000004.1"/>
</dbReference>
<dbReference type="AlphaFoldDB" id="A0A106BWH2"/>
<feature type="compositionally biased region" description="Polar residues" evidence="1">
    <location>
        <begin position="411"/>
        <end position="427"/>
    </location>
</feature>
<feature type="compositionally biased region" description="Polar residues" evidence="1">
    <location>
        <begin position="466"/>
        <end position="494"/>
    </location>
</feature>
<feature type="compositionally biased region" description="Basic and acidic residues" evidence="1">
    <location>
        <begin position="428"/>
        <end position="437"/>
    </location>
</feature>
<evidence type="ECO:0000313" key="4">
    <source>
        <dbReference type="Proteomes" id="UP000055702"/>
    </source>
</evidence>
<feature type="region of interest" description="Disordered" evidence="1">
    <location>
        <begin position="291"/>
        <end position="511"/>
    </location>
</feature>
<gene>
    <name evidence="3" type="ORF">AWJ07_10180</name>
</gene>